<evidence type="ECO:0000256" key="1">
    <source>
        <dbReference type="ARBA" id="ARBA00020786"/>
    </source>
</evidence>
<protein>
    <recommendedName>
        <fullName evidence="1">Calmodulin</fullName>
    </recommendedName>
</protein>
<evidence type="ECO:0000256" key="2">
    <source>
        <dbReference type="ARBA" id="ARBA00022737"/>
    </source>
</evidence>
<dbReference type="PROSITE" id="PS00018">
    <property type="entry name" value="EF_HAND_1"/>
    <property type="match status" value="3"/>
</dbReference>
<dbReference type="InterPro" id="IPR018247">
    <property type="entry name" value="EF_Hand_1_Ca_BS"/>
</dbReference>
<comment type="caution">
    <text evidence="5">The sequence shown here is derived from an EMBL/GenBank/DDBJ whole genome shotgun (WGS) entry which is preliminary data.</text>
</comment>
<feature type="domain" description="EF-hand" evidence="4">
    <location>
        <begin position="119"/>
        <end position="151"/>
    </location>
</feature>
<dbReference type="Pfam" id="PF13499">
    <property type="entry name" value="EF-hand_7"/>
    <property type="match status" value="1"/>
</dbReference>
<evidence type="ECO:0000313" key="6">
    <source>
        <dbReference type="Proteomes" id="UP001430848"/>
    </source>
</evidence>
<name>A0ABR1P9F6_DIAER</name>
<evidence type="ECO:0000259" key="4">
    <source>
        <dbReference type="PROSITE" id="PS50222"/>
    </source>
</evidence>
<feature type="domain" description="EF-hand" evidence="4">
    <location>
        <begin position="26"/>
        <end position="61"/>
    </location>
</feature>
<accession>A0ABR1P9F6</accession>
<feature type="domain" description="EF-hand" evidence="4">
    <location>
        <begin position="83"/>
        <end position="118"/>
    </location>
</feature>
<dbReference type="InterPro" id="IPR050230">
    <property type="entry name" value="CALM/Myosin/TropC-like"/>
</dbReference>
<reference evidence="5 6" key="1">
    <citation type="submission" date="2024-02" db="EMBL/GenBank/DDBJ databases">
        <title>De novo assembly and annotation of 12 fungi associated with fruit tree decline syndrome in Ontario, Canada.</title>
        <authorList>
            <person name="Sulman M."/>
            <person name="Ellouze W."/>
            <person name="Ilyukhin E."/>
        </authorList>
    </citation>
    <scope>NUCLEOTIDE SEQUENCE [LARGE SCALE GENOMIC DNA]</scope>
    <source>
        <strain evidence="5 6">M169</strain>
    </source>
</reference>
<dbReference type="SUPFAM" id="SSF47473">
    <property type="entry name" value="EF-hand"/>
    <property type="match status" value="1"/>
</dbReference>
<evidence type="ECO:0000256" key="3">
    <source>
        <dbReference type="ARBA" id="ARBA00022837"/>
    </source>
</evidence>
<dbReference type="SMART" id="SM00054">
    <property type="entry name" value="EFh"/>
    <property type="match status" value="3"/>
</dbReference>
<keyword evidence="2" id="KW-0677">Repeat</keyword>
<dbReference type="InterPro" id="IPR002048">
    <property type="entry name" value="EF_hand_dom"/>
</dbReference>
<sequence length="151" mass="16948">MEMVCFTGEITKEELGTIMRSLGLNPTDGELQDMVDEVDVDKNGTIDFKEFLALMSHKVQDVDPEQELREAFKVGVQSMAVCFDGNMADHRLQVFDRDGTGTISKDELRQVMKSIGESLTEAEIDEMLHFADSDGSGTIDFNEFVQIMNQK</sequence>
<dbReference type="Proteomes" id="UP001430848">
    <property type="component" value="Unassembled WGS sequence"/>
</dbReference>
<dbReference type="InterPro" id="IPR011992">
    <property type="entry name" value="EF-hand-dom_pair"/>
</dbReference>
<dbReference type="CDD" id="cd00051">
    <property type="entry name" value="EFh"/>
    <property type="match status" value="1"/>
</dbReference>
<dbReference type="PROSITE" id="PS50222">
    <property type="entry name" value="EF_HAND_2"/>
    <property type="match status" value="3"/>
</dbReference>
<dbReference type="Gene3D" id="1.10.238.10">
    <property type="entry name" value="EF-hand"/>
    <property type="match status" value="3"/>
</dbReference>
<dbReference type="EMBL" id="JAKNSF020000027">
    <property type="protein sequence ID" value="KAK7729902.1"/>
    <property type="molecule type" value="Genomic_DNA"/>
</dbReference>
<keyword evidence="6" id="KW-1185">Reference proteome</keyword>
<proteinExistence type="predicted"/>
<dbReference type="PANTHER" id="PTHR23048:SF0">
    <property type="entry name" value="CALMODULIN LIKE 3"/>
    <property type="match status" value="1"/>
</dbReference>
<gene>
    <name evidence="5" type="primary">CMD1_1</name>
    <name evidence="5" type="ORF">SLS63_005961</name>
</gene>
<organism evidence="5 6">
    <name type="scientific">Diaporthe eres</name>
    <name type="common">Phomopsis oblonga</name>
    <dbReference type="NCBI Taxonomy" id="83184"/>
    <lineage>
        <taxon>Eukaryota</taxon>
        <taxon>Fungi</taxon>
        <taxon>Dikarya</taxon>
        <taxon>Ascomycota</taxon>
        <taxon>Pezizomycotina</taxon>
        <taxon>Sordariomycetes</taxon>
        <taxon>Sordariomycetidae</taxon>
        <taxon>Diaporthales</taxon>
        <taxon>Diaporthaceae</taxon>
        <taxon>Diaporthe</taxon>
        <taxon>Diaporthe eres species complex</taxon>
    </lineage>
</organism>
<evidence type="ECO:0000313" key="5">
    <source>
        <dbReference type="EMBL" id="KAK7729902.1"/>
    </source>
</evidence>
<dbReference type="Pfam" id="PF13833">
    <property type="entry name" value="EF-hand_8"/>
    <property type="match status" value="1"/>
</dbReference>
<keyword evidence="3" id="KW-0106">Calcium</keyword>
<dbReference type="PANTHER" id="PTHR23048">
    <property type="entry name" value="MYOSIN LIGHT CHAIN 1, 3"/>
    <property type="match status" value="1"/>
</dbReference>